<accession>A0A8H6RN57</accession>
<feature type="domain" description="DUF7605" evidence="2">
    <location>
        <begin position="662"/>
        <end position="821"/>
    </location>
</feature>
<evidence type="ECO:0000256" key="1">
    <source>
        <dbReference type="SAM" id="MobiDB-lite"/>
    </source>
</evidence>
<comment type="caution">
    <text evidence="3">The sequence shown here is derived from an EMBL/GenBank/DDBJ whole genome shotgun (WGS) entry which is preliminary data.</text>
</comment>
<reference evidence="3" key="1">
    <citation type="submission" date="2020-04" db="EMBL/GenBank/DDBJ databases">
        <title>Draft genome resource of the tomato pathogen Pseudocercospora fuligena.</title>
        <authorList>
            <person name="Zaccaron A."/>
        </authorList>
    </citation>
    <scope>NUCLEOTIDE SEQUENCE</scope>
    <source>
        <strain evidence="3">PF001</strain>
    </source>
</reference>
<dbReference type="InterPro" id="IPR056024">
    <property type="entry name" value="DUF7605"/>
</dbReference>
<evidence type="ECO:0000313" key="3">
    <source>
        <dbReference type="EMBL" id="KAF7194484.1"/>
    </source>
</evidence>
<feature type="compositionally biased region" description="Polar residues" evidence="1">
    <location>
        <begin position="48"/>
        <end position="60"/>
    </location>
</feature>
<dbReference type="EMBL" id="JABCIY010000061">
    <property type="protein sequence ID" value="KAF7194484.1"/>
    <property type="molecule type" value="Genomic_DNA"/>
</dbReference>
<evidence type="ECO:0000313" key="4">
    <source>
        <dbReference type="Proteomes" id="UP000660729"/>
    </source>
</evidence>
<protein>
    <submittedName>
        <fullName evidence="3">Nuclear GTPase SLIP-GC</fullName>
    </submittedName>
</protein>
<sequence length="945" mass="105747">MSSFSFGVSRKRGRDDDVALGTPGAGLFVTGLTPTPAPETPSRDLSRARSQIPGSFTDQTSHIDDEEREMDDDADGEGETEEEEEEEDIYSQDTEAFPKHIAYDNGLPLIQQRAEKLASKLQAHLEPFQQTSEDVHVIHSRAVAAQAAPEVTKPEIALHGQTGTGKSSTTNAFVDDLEASKAASNGDSCTTAATLIKDSIPGQQLPYAAEIWFYDGSTCRHFLSEQVGHYIKFTFEKDPQWSVEEQHLYSSRSATALKVFQSLFCDQDGFDSPGAIERYFRQRRHTALPTLELWCSELLSAFEEREGQHVLRFEAETAEQLNEAINPHIFEKNDPEEPMLWPLVEHVCKGFSNSRILKFVDVLDLPGTSDTNTVRAEISHKFIAKATALLTVCPIGRVIADADLDLTLATYGRRFGSNIAVIATRSDADLKPEVARDLEKDGQSVSDYWALGDRVRELKEELKAHRKPRNAPKRRRTSMDADAKKHALQAEIDEAMDEQFDCLVEARNAYVSRRLKQAKQKHLSAGASLAVFPVSNTHYGVHKGNDASDKRLMHVETTNIPALRSHALLLAAPQQFHAIEIRINEAILALRGAILWTESPPTKRNESLMSIVAQPGQLLRSILEECRRSSEQYATAQLITPLNNGRSSFVLASLAYARHIQSTWHHASVRAFFAKNGKHKTAAQYEVWNERFTDGQKKTLEPGLSSMLPQLFSMIQAAITKLKASIRDIPDQLGNSPNAVPIAIEPLKENLEGFITQIQLKVDEHKQELDTKLKNVALHATQDVPSAYFTQAMVPMYNEAQTYQGKGCTARMHTLLSDYLQGLSPAPSSPFTSVSTGLKQDFEDVTDWLTRTLERDIQEILSNMTKMFEGILTRQVESPGEKQARMALKPFLSEAKIEMDEIVKELIALKIKYGEELSDEEKVFQALHSEGRARRRMEWFGLFSR</sequence>
<keyword evidence="4" id="KW-1185">Reference proteome</keyword>
<dbReference type="AlphaFoldDB" id="A0A8H6RN57"/>
<feature type="compositionally biased region" description="Basic residues" evidence="1">
    <location>
        <begin position="464"/>
        <end position="476"/>
    </location>
</feature>
<feature type="compositionally biased region" description="Acidic residues" evidence="1">
    <location>
        <begin position="64"/>
        <end position="90"/>
    </location>
</feature>
<dbReference type="PANTHER" id="PTHR36681:SF3">
    <property type="entry name" value="NUCLEAR GTPASE, GERMINAL CENTER-ASSOCIATED, TANDEM DUPLICATE 3"/>
    <property type="match status" value="1"/>
</dbReference>
<dbReference type="OrthoDB" id="3598281at2759"/>
<evidence type="ECO:0000259" key="2">
    <source>
        <dbReference type="Pfam" id="PF24564"/>
    </source>
</evidence>
<dbReference type="Gene3D" id="3.40.50.300">
    <property type="entry name" value="P-loop containing nucleotide triphosphate hydrolases"/>
    <property type="match status" value="1"/>
</dbReference>
<feature type="region of interest" description="Disordered" evidence="1">
    <location>
        <begin position="1"/>
        <end position="91"/>
    </location>
</feature>
<dbReference type="SUPFAM" id="SSF52540">
    <property type="entry name" value="P-loop containing nucleoside triphosphate hydrolases"/>
    <property type="match status" value="1"/>
</dbReference>
<name>A0A8H6RN57_9PEZI</name>
<dbReference type="InterPro" id="IPR027417">
    <property type="entry name" value="P-loop_NTPase"/>
</dbReference>
<proteinExistence type="predicted"/>
<gene>
    <name evidence="3" type="ORF">HII31_04289</name>
</gene>
<dbReference type="PANTHER" id="PTHR36681">
    <property type="entry name" value="NUCLEAR GTPASE, GERMINAL CENTER-ASSOCIATED, TANDEM DUPLICATE 3"/>
    <property type="match status" value="1"/>
</dbReference>
<dbReference type="Pfam" id="PF24564">
    <property type="entry name" value="DUF7605"/>
    <property type="match status" value="1"/>
</dbReference>
<organism evidence="3 4">
    <name type="scientific">Pseudocercospora fuligena</name>
    <dbReference type="NCBI Taxonomy" id="685502"/>
    <lineage>
        <taxon>Eukaryota</taxon>
        <taxon>Fungi</taxon>
        <taxon>Dikarya</taxon>
        <taxon>Ascomycota</taxon>
        <taxon>Pezizomycotina</taxon>
        <taxon>Dothideomycetes</taxon>
        <taxon>Dothideomycetidae</taxon>
        <taxon>Mycosphaerellales</taxon>
        <taxon>Mycosphaerellaceae</taxon>
        <taxon>Pseudocercospora</taxon>
    </lineage>
</organism>
<dbReference type="Proteomes" id="UP000660729">
    <property type="component" value="Unassembled WGS sequence"/>
</dbReference>
<feature type="region of interest" description="Disordered" evidence="1">
    <location>
        <begin position="462"/>
        <end position="481"/>
    </location>
</feature>